<evidence type="ECO:0000313" key="2">
    <source>
        <dbReference type="EMBL" id="NMG82583.1"/>
    </source>
</evidence>
<evidence type="ECO:0000313" key="3">
    <source>
        <dbReference type="Proteomes" id="UP000606580"/>
    </source>
</evidence>
<reference evidence="2" key="1">
    <citation type="journal article" date="2020" name="MBio">
        <title>'Candidatus Ethanoperedens,' a Thermophilic Genus of Archaea Mediating the Anaerobic Oxidation of Ethane.</title>
        <authorList>
            <person name="Hahn C.J."/>
            <person name="Laso-Perez R."/>
            <person name="Vulcano F."/>
            <person name="Vaziourakis K.M."/>
            <person name="Stokke R."/>
            <person name="Steen I.H."/>
            <person name="Teske A."/>
            <person name="Boetius A."/>
            <person name="Liebeke M."/>
            <person name="Amann R."/>
            <person name="Knittel K."/>
            <person name="Wegener G."/>
        </authorList>
    </citation>
    <scope>NUCLEOTIDE SEQUENCE</scope>
    <source>
        <strain evidence="2">GoM-Arc1-LC-WB58</strain>
    </source>
</reference>
<sequence>MRRIEPYDREFAIPLVRNIFIRVGFDLETGQVLNFRIQLELHKNDEIKVIRRYDTAHGRPHVDKYDRPDTKTGEYKKIFFDIDNIKECMSIAINYLKENHVMIIERYLRKHKND</sequence>
<comment type="caution">
    <text evidence="2">The sequence shown here is derived from an EMBL/GenBank/DDBJ whole genome shotgun (WGS) entry which is preliminary data.</text>
</comment>
<name>A0A848D6C2_9EURY</name>
<dbReference type="InterPro" id="IPR056135">
    <property type="entry name" value="DUF7718"/>
</dbReference>
<feature type="domain" description="DUF7718" evidence="1">
    <location>
        <begin position="9"/>
        <end position="112"/>
    </location>
</feature>
<gene>
    <name evidence="2" type="ORF">GIS02_00025</name>
</gene>
<accession>A0A848D6C2</accession>
<dbReference type="AlphaFoldDB" id="A0A848D6C2"/>
<protein>
    <recommendedName>
        <fullName evidence="1">DUF7718 domain-containing protein</fullName>
    </recommendedName>
</protein>
<dbReference type="EMBL" id="WNEG01000004">
    <property type="protein sequence ID" value="NMG82583.1"/>
    <property type="molecule type" value="Genomic_DNA"/>
</dbReference>
<dbReference type="Proteomes" id="UP000606580">
    <property type="component" value="Unassembled WGS sequence"/>
</dbReference>
<proteinExistence type="predicted"/>
<organism evidence="2 3">
    <name type="scientific">Candidatus Ethanoperedens thermophilum</name>
    <dbReference type="NCBI Taxonomy" id="2766897"/>
    <lineage>
        <taxon>Archaea</taxon>
        <taxon>Methanobacteriati</taxon>
        <taxon>Methanobacteriota</taxon>
        <taxon>Stenosarchaea group</taxon>
        <taxon>Methanomicrobia</taxon>
        <taxon>Methanosarcinales</taxon>
        <taxon>Methanosarcinales incertae sedis</taxon>
        <taxon>GOM Arc I cluster</taxon>
        <taxon>Candidatus Ethanoperedens</taxon>
    </lineage>
</organism>
<evidence type="ECO:0000259" key="1">
    <source>
        <dbReference type="Pfam" id="PF24839"/>
    </source>
</evidence>
<dbReference type="Pfam" id="PF24839">
    <property type="entry name" value="DUF7718"/>
    <property type="match status" value="1"/>
</dbReference>